<evidence type="ECO:0000313" key="2">
    <source>
        <dbReference type="Proteomes" id="UP000544090"/>
    </source>
</evidence>
<sequence>MPVSDHDLLVAAAAVGGLTVSEYVAATLIEKLRSENQDRTQEEPPIGPKAS</sequence>
<name>A0A7X6HEY9_9MICC</name>
<dbReference type="Proteomes" id="UP000544090">
    <property type="component" value="Unassembled WGS sequence"/>
</dbReference>
<dbReference type="AlphaFoldDB" id="A0A7X6HEY9"/>
<proteinExistence type="predicted"/>
<accession>A0A7X6HEY9</accession>
<dbReference type="EMBL" id="JAAZSQ010000017">
    <property type="protein sequence ID" value="NKX55932.1"/>
    <property type="molecule type" value="Genomic_DNA"/>
</dbReference>
<reference evidence="1 2" key="1">
    <citation type="submission" date="2020-04" db="EMBL/GenBank/DDBJ databases">
        <title>Arthrobacter sp. nov.</title>
        <authorList>
            <person name="Liu S."/>
        </authorList>
    </citation>
    <scope>NUCLEOTIDE SEQUENCE [LARGE SCALE GENOMIC DNA]</scope>
    <source>
        <strain evidence="1 2">E918</strain>
    </source>
</reference>
<comment type="caution">
    <text evidence="1">The sequence shown here is derived from an EMBL/GenBank/DDBJ whole genome shotgun (WGS) entry which is preliminary data.</text>
</comment>
<gene>
    <name evidence="1" type="ORF">HGG74_15575</name>
</gene>
<organism evidence="1 2">
    <name type="scientific">Arthrobacter mobilis</name>
    <dbReference type="NCBI Taxonomy" id="2724944"/>
    <lineage>
        <taxon>Bacteria</taxon>
        <taxon>Bacillati</taxon>
        <taxon>Actinomycetota</taxon>
        <taxon>Actinomycetes</taxon>
        <taxon>Micrococcales</taxon>
        <taxon>Micrococcaceae</taxon>
        <taxon>Arthrobacter</taxon>
    </lineage>
</organism>
<evidence type="ECO:0000313" key="1">
    <source>
        <dbReference type="EMBL" id="NKX55932.1"/>
    </source>
</evidence>
<dbReference type="RefSeq" id="WP_168487814.1">
    <property type="nucleotide sequence ID" value="NZ_JAAZSQ010000017.1"/>
</dbReference>
<protein>
    <submittedName>
        <fullName evidence="1">Uncharacterized protein</fullName>
    </submittedName>
</protein>
<keyword evidence="2" id="KW-1185">Reference proteome</keyword>